<reference evidence="3" key="1">
    <citation type="submission" date="2019-11" db="EMBL/GenBank/DDBJ databases">
        <title>Isolation and characterization of a novel species in the genus Sulfuriferula.</title>
        <authorList>
            <person name="Mochizuki J."/>
            <person name="Kojima H."/>
            <person name="Fukui M."/>
        </authorList>
    </citation>
    <scope>NUCLEOTIDE SEQUENCE [LARGE SCALE GENOMIC DNA]</scope>
    <source>
        <strain evidence="3">SGTM</strain>
    </source>
</reference>
<dbReference type="InterPro" id="IPR027417">
    <property type="entry name" value="P-loop_NTPase"/>
</dbReference>
<organism evidence="2 3">
    <name type="scientific">Sulfuriferula nivalis</name>
    <dbReference type="NCBI Taxonomy" id="2675298"/>
    <lineage>
        <taxon>Bacteria</taxon>
        <taxon>Pseudomonadati</taxon>
        <taxon>Pseudomonadota</taxon>
        <taxon>Betaproteobacteria</taxon>
        <taxon>Nitrosomonadales</taxon>
        <taxon>Sulfuricellaceae</taxon>
        <taxon>Sulfuriferula</taxon>
    </lineage>
</organism>
<dbReference type="PANTHER" id="PTHR40396">
    <property type="entry name" value="ATPASE-LIKE PROTEIN"/>
    <property type="match status" value="1"/>
</dbReference>
<dbReference type="PANTHER" id="PTHR40396:SF1">
    <property type="entry name" value="ATPASE AAA-TYPE CORE DOMAIN-CONTAINING PROTEIN"/>
    <property type="match status" value="1"/>
</dbReference>
<evidence type="ECO:0000259" key="1">
    <source>
        <dbReference type="Pfam" id="PF13304"/>
    </source>
</evidence>
<dbReference type="SUPFAM" id="SSF52540">
    <property type="entry name" value="P-loop containing nucleoside triphosphate hydrolases"/>
    <property type="match status" value="1"/>
</dbReference>
<dbReference type="Proteomes" id="UP000463939">
    <property type="component" value="Chromosome"/>
</dbReference>
<feature type="domain" description="ATPase AAA-type core" evidence="1">
    <location>
        <begin position="49"/>
        <end position="362"/>
    </location>
</feature>
<keyword evidence="3" id="KW-1185">Reference proteome</keyword>
<dbReference type="GO" id="GO:0005524">
    <property type="term" value="F:ATP binding"/>
    <property type="evidence" value="ECO:0007669"/>
    <property type="project" value="InterPro"/>
</dbReference>
<gene>
    <name evidence="2" type="ORF">SFSGTM_14790</name>
</gene>
<protein>
    <recommendedName>
        <fullName evidence="1">ATPase AAA-type core domain-containing protein</fullName>
    </recommendedName>
</protein>
<dbReference type="EMBL" id="AP021881">
    <property type="protein sequence ID" value="BBP00771.1"/>
    <property type="molecule type" value="Genomic_DNA"/>
</dbReference>
<dbReference type="InterPro" id="IPR003959">
    <property type="entry name" value="ATPase_AAA_core"/>
</dbReference>
<dbReference type="Gene3D" id="3.40.50.300">
    <property type="entry name" value="P-loop containing nucleotide triphosphate hydrolases"/>
    <property type="match status" value="2"/>
</dbReference>
<sequence>MLVEFRVKNFRSLRDEQVLSLVASKDKTLQDTNTQATGISAAPTLLRSAVVYGANASGKSNFIKALQYMRGVVIESATAIQPGQTFAVQPFGLDVDSTSQPSEFEVTFLLDGVRYQYGFAMTAQRIVSEHLLVYKAFKPQRWFTRHFDTDTGKDVYDFGSGLKGPKNLWEGATRPNALFLSMAVQLNSEALRPVFDWFMNRLVIFNEQAQLSPQVSIQMLKQADDRKDICNFLSAADISIADIDVETRKVPGQAVHFDLVAGKTEVRSEAMEEHRLRFHHVTEHGKAVFDLMDESNGTRNLLFLAGPVLDILSKGLTLVIDELDTSLHTLLVRELVRLFHRPEINTSGAQLIFTTHDTSLLDAPDLFRRDQVWFVEKDHDQTSALVSLSEFSPRKNEALERGYLMGRYGGVPFLGNTLGLNLETAVDR</sequence>
<evidence type="ECO:0000313" key="2">
    <source>
        <dbReference type="EMBL" id="BBP00771.1"/>
    </source>
</evidence>
<name>A0A809RPL1_9PROT</name>
<dbReference type="KEGG" id="sniv:SFSGTM_14790"/>
<dbReference type="RefSeq" id="WP_162084639.1">
    <property type="nucleotide sequence ID" value="NZ_AP021881.1"/>
</dbReference>
<proteinExistence type="predicted"/>
<dbReference type="AlphaFoldDB" id="A0A809RPL1"/>
<dbReference type="Pfam" id="PF13304">
    <property type="entry name" value="AAA_21"/>
    <property type="match status" value="1"/>
</dbReference>
<dbReference type="GO" id="GO:0016887">
    <property type="term" value="F:ATP hydrolysis activity"/>
    <property type="evidence" value="ECO:0007669"/>
    <property type="project" value="InterPro"/>
</dbReference>
<evidence type="ECO:0000313" key="3">
    <source>
        <dbReference type="Proteomes" id="UP000463939"/>
    </source>
</evidence>
<accession>A0A809RPL1</accession>